<dbReference type="Pfam" id="PF13377">
    <property type="entry name" value="Peripla_BP_3"/>
    <property type="match status" value="1"/>
</dbReference>
<keyword evidence="7" id="KW-1185">Reference proteome</keyword>
<dbReference type="Gene3D" id="3.40.50.2300">
    <property type="match status" value="2"/>
</dbReference>
<dbReference type="InterPro" id="IPR010982">
    <property type="entry name" value="Lambda_DNA-bd_dom_sf"/>
</dbReference>
<dbReference type="RefSeq" id="WP_341373941.1">
    <property type="nucleotide sequence ID" value="NZ_JBBUTF010000007.1"/>
</dbReference>
<dbReference type="PROSITE" id="PS50932">
    <property type="entry name" value="HTH_LACI_2"/>
    <property type="match status" value="1"/>
</dbReference>
<dbReference type="SMART" id="SM00354">
    <property type="entry name" value="HTH_LACI"/>
    <property type="match status" value="1"/>
</dbReference>
<comment type="caution">
    <text evidence="6">The sequence shown here is derived from an EMBL/GenBank/DDBJ whole genome shotgun (WGS) entry which is preliminary data.</text>
</comment>
<dbReference type="Gene3D" id="1.10.260.40">
    <property type="entry name" value="lambda repressor-like DNA-binding domains"/>
    <property type="match status" value="1"/>
</dbReference>
<keyword evidence="3" id="KW-0804">Transcription</keyword>
<feature type="domain" description="HTH lacI-type" evidence="5">
    <location>
        <begin position="7"/>
        <end position="61"/>
    </location>
</feature>
<name>A0ABU9BC00_9BURK</name>
<feature type="compositionally biased region" description="Low complexity" evidence="4">
    <location>
        <begin position="359"/>
        <end position="377"/>
    </location>
</feature>
<dbReference type="InterPro" id="IPR000843">
    <property type="entry name" value="HTH_LacI"/>
</dbReference>
<reference evidence="6 7" key="1">
    <citation type="submission" date="2024-04" db="EMBL/GenBank/DDBJ databases">
        <title>Novel species of the genus Ideonella isolated from streams.</title>
        <authorList>
            <person name="Lu H."/>
        </authorList>
    </citation>
    <scope>NUCLEOTIDE SEQUENCE [LARGE SCALE GENOMIC DNA]</scope>
    <source>
        <strain evidence="6 7">BYS139W</strain>
    </source>
</reference>
<dbReference type="GO" id="GO:0003677">
    <property type="term" value="F:DNA binding"/>
    <property type="evidence" value="ECO:0007669"/>
    <property type="project" value="UniProtKB-KW"/>
</dbReference>
<organism evidence="6 7">
    <name type="scientific">Pseudaquabacterium rugosum</name>
    <dbReference type="NCBI Taxonomy" id="2984194"/>
    <lineage>
        <taxon>Bacteria</taxon>
        <taxon>Pseudomonadati</taxon>
        <taxon>Pseudomonadota</taxon>
        <taxon>Betaproteobacteria</taxon>
        <taxon>Burkholderiales</taxon>
        <taxon>Sphaerotilaceae</taxon>
        <taxon>Pseudaquabacterium</taxon>
    </lineage>
</organism>
<evidence type="ECO:0000313" key="7">
    <source>
        <dbReference type="Proteomes" id="UP001368500"/>
    </source>
</evidence>
<dbReference type="SUPFAM" id="SSF53822">
    <property type="entry name" value="Periplasmic binding protein-like I"/>
    <property type="match status" value="1"/>
</dbReference>
<protein>
    <submittedName>
        <fullName evidence="6">LacI family DNA-binding transcriptional regulator</fullName>
    </submittedName>
</protein>
<keyword evidence="2 6" id="KW-0238">DNA-binding</keyword>
<gene>
    <name evidence="6" type="ORF">AACH11_09325</name>
</gene>
<evidence type="ECO:0000313" key="6">
    <source>
        <dbReference type="EMBL" id="MEK8026158.1"/>
    </source>
</evidence>
<evidence type="ECO:0000256" key="4">
    <source>
        <dbReference type="SAM" id="MobiDB-lite"/>
    </source>
</evidence>
<dbReference type="PANTHER" id="PTHR30146">
    <property type="entry name" value="LACI-RELATED TRANSCRIPTIONAL REPRESSOR"/>
    <property type="match status" value="1"/>
</dbReference>
<dbReference type="PANTHER" id="PTHR30146:SF153">
    <property type="entry name" value="LACTOSE OPERON REPRESSOR"/>
    <property type="match status" value="1"/>
</dbReference>
<dbReference type="SUPFAM" id="SSF47413">
    <property type="entry name" value="lambda repressor-like DNA-binding domains"/>
    <property type="match status" value="1"/>
</dbReference>
<dbReference type="CDD" id="cd01392">
    <property type="entry name" value="HTH_LacI"/>
    <property type="match status" value="1"/>
</dbReference>
<evidence type="ECO:0000256" key="2">
    <source>
        <dbReference type="ARBA" id="ARBA00023125"/>
    </source>
</evidence>
<dbReference type="InterPro" id="IPR028082">
    <property type="entry name" value="Peripla_BP_I"/>
</dbReference>
<feature type="compositionally biased region" description="Pro residues" evidence="4">
    <location>
        <begin position="348"/>
        <end position="358"/>
    </location>
</feature>
<dbReference type="EMBL" id="JBBUTF010000007">
    <property type="protein sequence ID" value="MEK8026158.1"/>
    <property type="molecule type" value="Genomic_DNA"/>
</dbReference>
<sequence>MSKPTPPTLAQIAAAAGVSAMTASRALNQQPGVSAALRTMIQQLAAEMGYVGNRSAQRLASSRGSGGPVVANRPLVIGVLAPDPGAPFVGALLDALARQTAARGDGLLVSPLPEPSPEPPQRALALLTHSCDALLALRPAQFGLVEALADAGLPVLAIEDAHTPDPRLPAVAPDGALDARGAMAQLLALGHRRIALLGGDPMLDASATQQQAWHDALQLAGIAPQADWLLQGEPHAGGGAAAAARLCAMAEPPTAVLVHHADAALGLCAALQAAGWALPQQLSVLALADAPGADRVWPAIAVWRADADVLAGAALDQLRTAAAGLALAQPLQAVAGRLDPRESLTTPWPAPAQAPHPAAPAAGPTPVDIVLDAPPTDTADRPPAPAF</sequence>
<proteinExistence type="predicted"/>
<evidence type="ECO:0000259" key="5">
    <source>
        <dbReference type="PROSITE" id="PS50932"/>
    </source>
</evidence>
<feature type="region of interest" description="Disordered" evidence="4">
    <location>
        <begin position="342"/>
        <end position="387"/>
    </location>
</feature>
<dbReference type="Pfam" id="PF00356">
    <property type="entry name" value="LacI"/>
    <property type="match status" value="1"/>
</dbReference>
<dbReference type="Proteomes" id="UP001368500">
    <property type="component" value="Unassembled WGS sequence"/>
</dbReference>
<accession>A0ABU9BC00</accession>
<evidence type="ECO:0000256" key="3">
    <source>
        <dbReference type="ARBA" id="ARBA00023163"/>
    </source>
</evidence>
<dbReference type="InterPro" id="IPR046335">
    <property type="entry name" value="LacI/GalR-like_sensor"/>
</dbReference>
<dbReference type="CDD" id="cd06267">
    <property type="entry name" value="PBP1_LacI_sugar_binding-like"/>
    <property type="match status" value="1"/>
</dbReference>
<evidence type="ECO:0000256" key="1">
    <source>
        <dbReference type="ARBA" id="ARBA00023015"/>
    </source>
</evidence>
<keyword evidence="1" id="KW-0805">Transcription regulation</keyword>